<feature type="compositionally biased region" description="Polar residues" evidence="1">
    <location>
        <begin position="69"/>
        <end position="83"/>
    </location>
</feature>
<protein>
    <submittedName>
        <fullName evidence="3">Uncharacterized protein</fullName>
    </submittedName>
</protein>
<keyword evidence="2" id="KW-0472">Membrane</keyword>
<dbReference type="EMBL" id="KV418141">
    <property type="protein sequence ID" value="KZP03188.1"/>
    <property type="molecule type" value="Genomic_DNA"/>
</dbReference>
<reference evidence="3 4" key="1">
    <citation type="journal article" date="2016" name="Mol. Biol. Evol.">
        <title>Comparative Genomics of Early-Diverging Mushroom-Forming Fungi Provides Insights into the Origins of Lignocellulose Decay Capabilities.</title>
        <authorList>
            <person name="Nagy L.G."/>
            <person name="Riley R."/>
            <person name="Tritt A."/>
            <person name="Adam C."/>
            <person name="Daum C."/>
            <person name="Floudas D."/>
            <person name="Sun H."/>
            <person name="Yadav J.S."/>
            <person name="Pangilinan J."/>
            <person name="Larsson K.H."/>
            <person name="Matsuura K."/>
            <person name="Barry K."/>
            <person name="Labutti K."/>
            <person name="Kuo R."/>
            <person name="Ohm R.A."/>
            <person name="Bhattacharya S.S."/>
            <person name="Shirouzu T."/>
            <person name="Yoshinaga Y."/>
            <person name="Martin F.M."/>
            <person name="Grigoriev I.V."/>
            <person name="Hibbett D.S."/>
        </authorList>
    </citation>
    <scope>NUCLEOTIDE SEQUENCE [LARGE SCALE GENOMIC DNA]</scope>
    <source>
        <strain evidence="3 4">CBS 109695</strain>
    </source>
</reference>
<name>A0A167TQV1_9AGAM</name>
<dbReference type="AlphaFoldDB" id="A0A167TQV1"/>
<sequence>QSSFSLHHIHIPIPSSWLNFYSQCQSSHPPLACLPPLALIFATLVLLGERSRAWRIRRRRGQRREHKSSPPSTQESNLLTKLTSARHSSSFPARFSRSAPALWAHSEAASV</sequence>
<gene>
    <name evidence="3" type="ORF">FIBSPDRAFT_879678</name>
</gene>
<proteinExistence type="predicted"/>
<accession>A0A167TQV1</accession>
<dbReference type="Proteomes" id="UP000076532">
    <property type="component" value="Unassembled WGS sequence"/>
</dbReference>
<evidence type="ECO:0000313" key="3">
    <source>
        <dbReference type="EMBL" id="KZP03188.1"/>
    </source>
</evidence>
<feature type="compositionally biased region" description="Low complexity" evidence="1">
    <location>
        <begin position="85"/>
        <end position="95"/>
    </location>
</feature>
<evidence type="ECO:0000256" key="1">
    <source>
        <dbReference type="SAM" id="MobiDB-lite"/>
    </source>
</evidence>
<feature type="region of interest" description="Disordered" evidence="1">
    <location>
        <begin position="58"/>
        <end position="95"/>
    </location>
</feature>
<evidence type="ECO:0000256" key="2">
    <source>
        <dbReference type="SAM" id="Phobius"/>
    </source>
</evidence>
<organism evidence="3 4">
    <name type="scientific">Athelia psychrophila</name>
    <dbReference type="NCBI Taxonomy" id="1759441"/>
    <lineage>
        <taxon>Eukaryota</taxon>
        <taxon>Fungi</taxon>
        <taxon>Dikarya</taxon>
        <taxon>Basidiomycota</taxon>
        <taxon>Agaricomycotina</taxon>
        <taxon>Agaricomycetes</taxon>
        <taxon>Agaricomycetidae</taxon>
        <taxon>Atheliales</taxon>
        <taxon>Atheliaceae</taxon>
        <taxon>Athelia</taxon>
    </lineage>
</organism>
<keyword evidence="4" id="KW-1185">Reference proteome</keyword>
<feature type="transmembrane region" description="Helical" evidence="2">
    <location>
        <begin position="29"/>
        <end position="48"/>
    </location>
</feature>
<keyword evidence="2" id="KW-1133">Transmembrane helix</keyword>
<evidence type="ECO:0000313" key="4">
    <source>
        <dbReference type="Proteomes" id="UP000076532"/>
    </source>
</evidence>
<feature type="non-terminal residue" evidence="3">
    <location>
        <position position="1"/>
    </location>
</feature>
<keyword evidence="2" id="KW-0812">Transmembrane</keyword>